<dbReference type="GO" id="GO:0044781">
    <property type="term" value="P:bacterial-type flagellum organization"/>
    <property type="evidence" value="ECO:0007669"/>
    <property type="project" value="UniProtKB-KW"/>
</dbReference>
<dbReference type="Pfam" id="PF02108">
    <property type="entry name" value="FliH"/>
    <property type="match status" value="1"/>
</dbReference>
<reference evidence="10" key="2">
    <citation type="submission" date="2020-09" db="EMBL/GenBank/DDBJ databases">
        <authorList>
            <person name="Sun Q."/>
            <person name="Kim S."/>
        </authorList>
    </citation>
    <scope>NUCLEOTIDE SEQUENCE</scope>
    <source>
        <strain evidence="10">KCTC 32422</strain>
    </source>
</reference>
<evidence type="ECO:0000256" key="8">
    <source>
        <dbReference type="SAM" id="MobiDB-lite"/>
    </source>
</evidence>
<organism evidence="10 11">
    <name type="scientific">Novosphingobium arvoryzae</name>
    <dbReference type="NCBI Taxonomy" id="1256514"/>
    <lineage>
        <taxon>Bacteria</taxon>
        <taxon>Pseudomonadati</taxon>
        <taxon>Pseudomonadota</taxon>
        <taxon>Alphaproteobacteria</taxon>
        <taxon>Sphingomonadales</taxon>
        <taxon>Sphingomonadaceae</taxon>
        <taxon>Novosphingobium</taxon>
    </lineage>
</organism>
<keyword evidence="5" id="KW-1005">Bacterial flagellum biogenesis</keyword>
<dbReference type="AlphaFoldDB" id="A0A918VL09"/>
<comment type="function">
    <text evidence="1">Needed for flagellar regrowth and assembly.</text>
</comment>
<dbReference type="PANTHER" id="PTHR34982:SF1">
    <property type="entry name" value="FLAGELLAR ASSEMBLY PROTEIN FLIH"/>
    <property type="match status" value="1"/>
</dbReference>
<evidence type="ECO:0000256" key="3">
    <source>
        <dbReference type="ARBA" id="ARBA00016507"/>
    </source>
</evidence>
<protein>
    <recommendedName>
        <fullName evidence="3">Flagellar assembly protein FliH</fullName>
    </recommendedName>
</protein>
<keyword evidence="4" id="KW-0813">Transport</keyword>
<dbReference type="PANTHER" id="PTHR34982">
    <property type="entry name" value="YOP PROTEINS TRANSLOCATION PROTEIN L"/>
    <property type="match status" value="1"/>
</dbReference>
<gene>
    <name evidence="10" type="ORF">GCM10011617_28770</name>
</gene>
<evidence type="ECO:0000256" key="4">
    <source>
        <dbReference type="ARBA" id="ARBA00022448"/>
    </source>
</evidence>
<comment type="caution">
    <text evidence="10">The sequence shown here is derived from an EMBL/GenBank/DDBJ whole genome shotgun (WGS) entry which is preliminary data.</text>
</comment>
<evidence type="ECO:0000313" key="10">
    <source>
        <dbReference type="EMBL" id="GHA06060.1"/>
    </source>
</evidence>
<dbReference type="RefSeq" id="WP_189542768.1">
    <property type="nucleotide sequence ID" value="NZ_BMZD01000009.1"/>
</dbReference>
<evidence type="ECO:0000256" key="5">
    <source>
        <dbReference type="ARBA" id="ARBA00022795"/>
    </source>
</evidence>
<keyword evidence="7" id="KW-1006">Bacterial flagellum protein export</keyword>
<dbReference type="EMBL" id="BMZD01000009">
    <property type="protein sequence ID" value="GHA06060.1"/>
    <property type="molecule type" value="Genomic_DNA"/>
</dbReference>
<sequence length="192" mass="20112">MSSLPLLALGGQAGFTQDPRFSGAANPPPPLPEPEREDPVALAWAEGYEAGVAEAGALAKLQAEADEAARGTIELALARLDAEQTEALRQKLYATVEALCEAAIAPIALDKAALAARVERAAAMLARADDERVLRLHPDDIKLVGKRLPEGLDVLPDTALERGALRVETQNGGVEDGPAHWRAAIAEALASC</sequence>
<feature type="region of interest" description="Disordered" evidence="8">
    <location>
        <begin position="1"/>
        <end position="38"/>
    </location>
</feature>
<keyword evidence="11" id="KW-1185">Reference proteome</keyword>
<evidence type="ECO:0000313" key="11">
    <source>
        <dbReference type="Proteomes" id="UP000634139"/>
    </source>
</evidence>
<keyword evidence="6" id="KW-0653">Protein transport</keyword>
<dbReference type="InterPro" id="IPR051472">
    <property type="entry name" value="T3SS_Stator/FliH"/>
</dbReference>
<dbReference type="Proteomes" id="UP000634139">
    <property type="component" value="Unassembled WGS sequence"/>
</dbReference>
<evidence type="ECO:0000259" key="9">
    <source>
        <dbReference type="Pfam" id="PF02108"/>
    </source>
</evidence>
<proteinExistence type="inferred from homology"/>
<evidence type="ECO:0000256" key="6">
    <source>
        <dbReference type="ARBA" id="ARBA00022927"/>
    </source>
</evidence>
<evidence type="ECO:0000256" key="1">
    <source>
        <dbReference type="ARBA" id="ARBA00003041"/>
    </source>
</evidence>
<comment type="similarity">
    <text evidence="2">Belongs to the FliH family.</text>
</comment>
<name>A0A918VL09_9SPHN</name>
<accession>A0A918VL09</accession>
<dbReference type="GO" id="GO:0005829">
    <property type="term" value="C:cytosol"/>
    <property type="evidence" value="ECO:0007669"/>
    <property type="project" value="TreeGrafter"/>
</dbReference>
<evidence type="ECO:0000256" key="2">
    <source>
        <dbReference type="ARBA" id="ARBA00006602"/>
    </source>
</evidence>
<dbReference type="GO" id="GO:0015031">
    <property type="term" value="P:protein transport"/>
    <property type="evidence" value="ECO:0007669"/>
    <property type="project" value="UniProtKB-KW"/>
</dbReference>
<evidence type="ECO:0000256" key="7">
    <source>
        <dbReference type="ARBA" id="ARBA00023225"/>
    </source>
</evidence>
<dbReference type="InterPro" id="IPR018035">
    <property type="entry name" value="Flagellar_FliH/T3SS_HrpE"/>
</dbReference>
<reference evidence="10" key="1">
    <citation type="journal article" date="2014" name="Int. J. Syst. Evol. Microbiol.">
        <title>Complete genome sequence of Corynebacterium casei LMG S-19264T (=DSM 44701T), isolated from a smear-ripened cheese.</title>
        <authorList>
            <consortium name="US DOE Joint Genome Institute (JGI-PGF)"/>
            <person name="Walter F."/>
            <person name="Albersmeier A."/>
            <person name="Kalinowski J."/>
            <person name="Ruckert C."/>
        </authorList>
    </citation>
    <scope>NUCLEOTIDE SEQUENCE</scope>
    <source>
        <strain evidence="10">KCTC 32422</strain>
    </source>
</reference>
<feature type="domain" description="Flagellar assembly protein FliH/Type III secretion system HrpE" evidence="9">
    <location>
        <begin position="82"/>
        <end position="174"/>
    </location>
</feature>